<comment type="subcellular location">
    <subcellularLocation>
        <location evidence="1">Cell membrane</location>
        <topology evidence="1">Single-pass membrane protein</topology>
    </subcellularLocation>
    <subcellularLocation>
        <location evidence="7">Cell membrane</location>
        <topology evidence="7">Single-pass type II membrane protein</topology>
    </subcellularLocation>
</comment>
<keyword evidence="3" id="KW-1003">Cell membrane</keyword>
<keyword evidence="6" id="KW-0472">Membrane</keyword>
<reference evidence="8 9" key="1">
    <citation type="submission" date="2019-05" db="EMBL/GenBank/DDBJ databases">
        <title>Verrucobacter flavum gen. nov., sp. nov. a new member of the family Verrucomicrobiaceae.</title>
        <authorList>
            <person name="Szuroczki S."/>
            <person name="Abbaszade G."/>
            <person name="Szabo A."/>
            <person name="Felfoldi T."/>
            <person name="Schumann P."/>
            <person name="Boka K."/>
            <person name="Keki Z."/>
            <person name="Toumi M."/>
            <person name="Toth E."/>
        </authorList>
    </citation>
    <scope>NUCLEOTIDE SEQUENCE [LARGE SCALE GENOMIC DNA]</scope>
    <source>
        <strain evidence="8 9">MG-N-17</strain>
    </source>
</reference>
<evidence type="ECO:0000256" key="5">
    <source>
        <dbReference type="ARBA" id="ARBA00022989"/>
    </source>
</evidence>
<keyword evidence="5" id="KW-1133">Transmembrane helix</keyword>
<keyword evidence="9" id="KW-1185">Reference proteome</keyword>
<keyword evidence="7" id="KW-0813">Transport</keyword>
<protein>
    <submittedName>
        <fullName evidence="8">Biopolymer transporter ExbD</fullName>
    </submittedName>
</protein>
<keyword evidence="7" id="KW-0653">Protein transport</keyword>
<evidence type="ECO:0000256" key="6">
    <source>
        <dbReference type="ARBA" id="ARBA00023136"/>
    </source>
</evidence>
<name>A0A5R8KIW0_9BACT</name>
<comment type="caution">
    <text evidence="8">The sequence shown here is derived from an EMBL/GenBank/DDBJ whole genome shotgun (WGS) entry which is preliminary data.</text>
</comment>
<dbReference type="RefSeq" id="WP_138084545.1">
    <property type="nucleotide sequence ID" value="NZ_VAUV01000002.1"/>
</dbReference>
<accession>A0A5R8KIW0</accession>
<dbReference type="Proteomes" id="UP000306196">
    <property type="component" value="Unassembled WGS sequence"/>
</dbReference>
<organism evidence="8 9">
    <name type="scientific">Phragmitibacter flavus</name>
    <dbReference type="NCBI Taxonomy" id="2576071"/>
    <lineage>
        <taxon>Bacteria</taxon>
        <taxon>Pseudomonadati</taxon>
        <taxon>Verrucomicrobiota</taxon>
        <taxon>Verrucomicrobiia</taxon>
        <taxon>Verrucomicrobiales</taxon>
        <taxon>Verrucomicrobiaceae</taxon>
        <taxon>Phragmitibacter</taxon>
    </lineage>
</organism>
<dbReference type="PANTHER" id="PTHR30558">
    <property type="entry name" value="EXBD MEMBRANE COMPONENT OF PMF-DRIVEN MACROMOLECULE IMPORT SYSTEM"/>
    <property type="match status" value="1"/>
</dbReference>
<dbReference type="Gene3D" id="3.30.420.270">
    <property type="match status" value="1"/>
</dbReference>
<dbReference type="GO" id="GO:0022857">
    <property type="term" value="F:transmembrane transporter activity"/>
    <property type="evidence" value="ECO:0007669"/>
    <property type="project" value="InterPro"/>
</dbReference>
<dbReference type="GO" id="GO:0015031">
    <property type="term" value="P:protein transport"/>
    <property type="evidence" value="ECO:0007669"/>
    <property type="project" value="UniProtKB-KW"/>
</dbReference>
<evidence type="ECO:0000256" key="2">
    <source>
        <dbReference type="ARBA" id="ARBA00005811"/>
    </source>
</evidence>
<dbReference type="PANTHER" id="PTHR30558:SF3">
    <property type="entry name" value="BIOPOLYMER TRANSPORT PROTEIN EXBD-RELATED"/>
    <property type="match status" value="1"/>
</dbReference>
<sequence length="148" mass="16303">MIRRRRRKDPPVEMQMGPMIDMVFLLLVFFMVSARPIKQESDINLGLPGAVPQDEAVEIPDEQRIEIQPNGTVVLNEQPMGAPEDLQLPQLVAHLDRFKKSADAAKASALVTLAPDDVVPHQRVVDVLNACAKANITGVTFADSIQPE</sequence>
<dbReference type="GO" id="GO:0005886">
    <property type="term" value="C:plasma membrane"/>
    <property type="evidence" value="ECO:0007669"/>
    <property type="project" value="UniProtKB-SubCell"/>
</dbReference>
<keyword evidence="4 7" id="KW-0812">Transmembrane</keyword>
<dbReference type="Pfam" id="PF02472">
    <property type="entry name" value="ExbD"/>
    <property type="match status" value="1"/>
</dbReference>
<dbReference type="OrthoDB" id="9795794at2"/>
<comment type="similarity">
    <text evidence="2 7">Belongs to the ExbD/TolR family.</text>
</comment>
<dbReference type="EMBL" id="VAUV01000002">
    <property type="protein sequence ID" value="TLD72190.1"/>
    <property type="molecule type" value="Genomic_DNA"/>
</dbReference>
<evidence type="ECO:0000256" key="7">
    <source>
        <dbReference type="RuleBase" id="RU003879"/>
    </source>
</evidence>
<gene>
    <name evidence="8" type="ORF">FEM03_02200</name>
</gene>
<dbReference type="InterPro" id="IPR003400">
    <property type="entry name" value="ExbD"/>
</dbReference>
<proteinExistence type="inferred from homology"/>
<evidence type="ECO:0000256" key="1">
    <source>
        <dbReference type="ARBA" id="ARBA00004162"/>
    </source>
</evidence>
<evidence type="ECO:0000256" key="4">
    <source>
        <dbReference type="ARBA" id="ARBA00022692"/>
    </source>
</evidence>
<evidence type="ECO:0000313" key="8">
    <source>
        <dbReference type="EMBL" id="TLD72190.1"/>
    </source>
</evidence>
<dbReference type="AlphaFoldDB" id="A0A5R8KIW0"/>
<evidence type="ECO:0000313" key="9">
    <source>
        <dbReference type="Proteomes" id="UP000306196"/>
    </source>
</evidence>
<evidence type="ECO:0000256" key="3">
    <source>
        <dbReference type="ARBA" id="ARBA00022475"/>
    </source>
</evidence>